<accession>A0ACC7LJQ2</accession>
<sequence>METVKYPNIIYVLADDLGYGDIHAFNSDGKILTPSIDKLAAAGIKFTDAHTSAAVCTPTRYGIMTGRYNWRSPLKSGVLTGVSKALIPNSRTTVASLLKGAGYKTAFIGKWHLGWDWALKAGDSVGGEGWSPADYANIDFSRPISNGPETLGFDYSYGHSGSLDMAPYVYVENGMPTTIPDTVTVDTGKYTWWREGPTGNDFKHDDVTPNFFRKSFEYIEEQANSADPFFLYLALPSPHTPILPTEQWLGKSGLNPYADFVMQIDDYMGRLAQVLDEKGIAENTIVIFTSDNGCSPQADFEILGAKNHDPSAIYRGHKADIYEGGHRVPFIVRWPDKIRPGSVSNKTICTTDLMATCADLIGVPLKDNEGEDSFSLMPLLMGTDSVEYKREATVHHSINGSFAIRKANWKLVFCPGSGGWSDPKPDSEGIRDLPKFQLFDLDVDPEEKNNLYADHPEKVKALKQLMVSYIENGRSTDGKNQKNDLEAFGSKNWKQLLVFEE</sequence>
<evidence type="ECO:0000313" key="1">
    <source>
        <dbReference type="EMBL" id="MFH6602177.1"/>
    </source>
</evidence>
<name>A0ACC7LJQ2_9FLAO</name>
<protein>
    <submittedName>
        <fullName evidence="1">Arylsulfatase</fullName>
    </submittedName>
</protein>
<gene>
    <name evidence="1" type="ORF">ACEZ3G_01720</name>
</gene>
<comment type="caution">
    <text evidence="1">The sequence shown here is derived from an EMBL/GenBank/DDBJ whole genome shotgun (WGS) entry which is preliminary data.</text>
</comment>
<keyword evidence="2" id="KW-1185">Reference proteome</keyword>
<proteinExistence type="predicted"/>
<reference evidence="1" key="1">
    <citation type="submission" date="2024-09" db="EMBL/GenBank/DDBJ databases">
        <authorList>
            <person name="Liu J."/>
        </authorList>
    </citation>
    <scope>NUCLEOTIDE SEQUENCE</scope>
    <source>
        <strain evidence="1">NBU2967</strain>
    </source>
</reference>
<organism evidence="1 2">
    <name type="scientific">Meishania litoralis</name>
    <dbReference type="NCBI Taxonomy" id="3434685"/>
    <lineage>
        <taxon>Bacteria</taxon>
        <taxon>Pseudomonadati</taxon>
        <taxon>Bacteroidota</taxon>
        <taxon>Flavobacteriia</taxon>
        <taxon>Flavobacteriales</taxon>
        <taxon>Flavobacteriaceae</taxon>
        <taxon>Meishania</taxon>
    </lineage>
</organism>
<dbReference type="Proteomes" id="UP001595191">
    <property type="component" value="Unassembled WGS sequence"/>
</dbReference>
<dbReference type="EMBL" id="JBHFPV010000001">
    <property type="protein sequence ID" value="MFH6602177.1"/>
    <property type="molecule type" value="Genomic_DNA"/>
</dbReference>
<evidence type="ECO:0000313" key="2">
    <source>
        <dbReference type="Proteomes" id="UP001595191"/>
    </source>
</evidence>